<gene>
    <name evidence="1" type="ORF">SCALOS_LOCUS3826</name>
</gene>
<reference evidence="1" key="1">
    <citation type="submission" date="2021-06" db="EMBL/GenBank/DDBJ databases">
        <authorList>
            <person name="Kallberg Y."/>
            <person name="Tangrot J."/>
            <person name="Rosling A."/>
        </authorList>
    </citation>
    <scope>NUCLEOTIDE SEQUENCE</scope>
    <source>
        <strain evidence="1">AU212A</strain>
    </source>
</reference>
<organism evidence="1 2">
    <name type="scientific">Scutellospora calospora</name>
    <dbReference type="NCBI Taxonomy" id="85575"/>
    <lineage>
        <taxon>Eukaryota</taxon>
        <taxon>Fungi</taxon>
        <taxon>Fungi incertae sedis</taxon>
        <taxon>Mucoromycota</taxon>
        <taxon>Glomeromycotina</taxon>
        <taxon>Glomeromycetes</taxon>
        <taxon>Diversisporales</taxon>
        <taxon>Gigasporaceae</taxon>
        <taxon>Scutellospora</taxon>
    </lineage>
</organism>
<feature type="non-terminal residue" evidence="1">
    <location>
        <position position="1"/>
    </location>
</feature>
<evidence type="ECO:0000313" key="1">
    <source>
        <dbReference type="EMBL" id="CAG8515098.1"/>
    </source>
</evidence>
<name>A0ACA9L8R6_9GLOM</name>
<dbReference type="Proteomes" id="UP000789860">
    <property type="component" value="Unassembled WGS sequence"/>
</dbReference>
<dbReference type="EMBL" id="CAJVPM010004603">
    <property type="protein sequence ID" value="CAG8515098.1"/>
    <property type="molecule type" value="Genomic_DNA"/>
</dbReference>
<evidence type="ECO:0000313" key="2">
    <source>
        <dbReference type="Proteomes" id="UP000789860"/>
    </source>
</evidence>
<sequence length="399" mass="45811">ADVEKIEDEFDKSLSGAYKLPFVFDLINFDSEKLKNIDVDVNRPGILPILTGSRKTTKLVRCLLICIFPGRHIILITPNEELAADTKNHHNVVEDKDDFFQMTDDIRETSGEISKSTLSILQLHHLVRYIACRKDYKVLVISTTFPNKEFSISTSKHREVCSIIKFGNQTNWKNEKTQIFFRTTNNEYHRKSTDEEDLKKPLLKSRLELDRLKMLEDSNIPYVIFDSMNSSAVTGITEEIPPRSLFIANKNHEMALDAERWIYDTPDVQPLPVASMIQQIGHVGRLKPGKAFLTTQRLQEIIPDNNVIFHLINAMMLKESLNPMKLLNKAGYNYIRRPGDYKYQNFLWAAIALPYKKDCPVEAVVVGLDRNPKLSSTTLLKICPIYNVLLNSNVKDKNL</sequence>
<accession>A0ACA9L8R6</accession>
<keyword evidence="2" id="KW-1185">Reference proteome</keyword>
<comment type="caution">
    <text evidence="1">The sequence shown here is derived from an EMBL/GenBank/DDBJ whole genome shotgun (WGS) entry which is preliminary data.</text>
</comment>
<protein>
    <submittedName>
        <fullName evidence="1">3920_t:CDS:1</fullName>
    </submittedName>
</protein>
<proteinExistence type="predicted"/>